<feature type="domain" description="Glycosyltransferase RgtA/B/C/D-like" evidence="9">
    <location>
        <begin position="18"/>
        <end position="153"/>
    </location>
</feature>
<feature type="transmembrane region" description="Helical" evidence="8">
    <location>
        <begin position="100"/>
        <end position="131"/>
    </location>
</feature>
<feature type="transmembrane region" description="Helical" evidence="8">
    <location>
        <begin position="193"/>
        <end position="217"/>
    </location>
</feature>
<dbReference type="Pfam" id="PF13231">
    <property type="entry name" value="PMT_2"/>
    <property type="match status" value="1"/>
</dbReference>
<dbReference type="EMBL" id="JBHSCQ010000022">
    <property type="protein sequence ID" value="MFC4266819.1"/>
    <property type="molecule type" value="Genomic_DNA"/>
</dbReference>
<evidence type="ECO:0000259" key="9">
    <source>
        <dbReference type="Pfam" id="PF13231"/>
    </source>
</evidence>
<dbReference type="Proteomes" id="UP001595773">
    <property type="component" value="Unassembled WGS sequence"/>
</dbReference>
<proteinExistence type="predicted"/>
<gene>
    <name evidence="10" type="ORF">ACFOW9_14510</name>
</gene>
<evidence type="ECO:0000256" key="1">
    <source>
        <dbReference type="ARBA" id="ARBA00004651"/>
    </source>
</evidence>
<keyword evidence="6 8" id="KW-1133">Transmembrane helix</keyword>
<keyword evidence="11" id="KW-1185">Reference proteome</keyword>
<keyword evidence="2" id="KW-1003">Cell membrane</keyword>
<feature type="transmembrane region" description="Helical" evidence="8">
    <location>
        <begin position="137"/>
        <end position="158"/>
    </location>
</feature>
<feature type="transmembrane region" description="Helical" evidence="8">
    <location>
        <begin position="20"/>
        <end position="41"/>
    </location>
</feature>
<protein>
    <submittedName>
        <fullName evidence="10">Glycosyltransferase family 39 protein</fullName>
        <ecNumber evidence="10">2.4.-.-</ecNumber>
    </submittedName>
</protein>
<evidence type="ECO:0000256" key="3">
    <source>
        <dbReference type="ARBA" id="ARBA00022676"/>
    </source>
</evidence>
<reference evidence="11" key="1">
    <citation type="journal article" date="2019" name="Int. J. Syst. Evol. Microbiol.">
        <title>The Global Catalogue of Microorganisms (GCM) 10K type strain sequencing project: providing services to taxonomists for standard genome sequencing and annotation.</title>
        <authorList>
            <consortium name="The Broad Institute Genomics Platform"/>
            <consortium name="The Broad Institute Genome Sequencing Center for Infectious Disease"/>
            <person name="Wu L."/>
            <person name="Ma J."/>
        </authorList>
    </citation>
    <scope>NUCLEOTIDE SEQUENCE [LARGE SCALE GENOMIC DNA]</scope>
    <source>
        <strain evidence="11">CGMCC 1.10698</strain>
    </source>
</reference>
<keyword evidence="7 8" id="KW-0472">Membrane</keyword>
<evidence type="ECO:0000256" key="4">
    <source>
        <dbReference type="ARBA" id="ARBA00022679"/>
    </source>
</evidence>
<dbReference type="EC" id="2.4.-.-" evidence="10"/>
<dbReference type="InterPro" id="IPR050297">
    <property type="entry name" value="LipidA_mod_glycosyltrf_83"/>
</dbReference>
<dbReference type="RefSeq" id="WP_230065949.1">
    <property type="nucleotide sequence ID" value="NZ_BAABLL010000010.1"/>
</dbReference>
<dbReference type="PANTHER" id="PTHR33908">
    <property type="entry name" value="MANNOSYLTRANSFERASE YKCB-RELATED"/>
    <property type="match status" value="1"/>
</dbReference>
<keyword evidence="4 10" id="KW-0808">Transferase</keyword>
<name>A0ABV8R633_9MICC</name>
<dbReference type="PANTHER" id="PTHR33908:SF11">
    <property type="entry name" value="MEMBRANE PROTEIN"/>
    <property type="match status" value="1"/>
</dbReference>
<evidence type="ECO:0000256" key="8">
    <source>
        <dbReference type="SAM" id="Phobius"/>
    </source>
</evidence>
<feature type="transmembrane region" description="Helical" evidence="8">
    <location>
        <begin position="300"/>
        <end position="319"/>
    </location>
</feature>
<evidence type="ECO:0000256" key="5">
    <source>
        <dbReference type="ARBA" id="ARBA00022692"/>
    </source>
</evidence>
<comment type="caution">
    <text evidence="10">The sequence shown here is derived from an EMBL/GenBank/DDBJ whole genome shotgun (WGS) entry which is preliminary data.</text>
</comment>
<evidence type="ECO:0000313" key="10">
    <source>
        <dbReference type="EMBL" id="MFC4266819.1"/>
    </source>
</evidence>
<evidence type="ECO:0000256" key="7">
    <source>
        <dbReference type="ARBA" id="ARBA00023136"/>
    </source>
</evidence>
<evidence type="ECO:0000256" key="2">
    <source>
        <dbReference type="ARBA" id="ARBA00022475"/>
    </source>
</evidence>
<feature type="transmembrane region" description="Helical" evidence="8">
    <location>
        <begin position="229"/>
        <end position="252"/>
    </location>
</feature>
<evidence type="ECO:0000313" key="11">
    <source>
        <dbReference type="Proteomes" id="UP001595773"/>
    </source>
</evidence>
<keyword evidence="5 8" id="KW-0812">Transmembrane</keyword>
<dbReference type="GO" id="GO:0016757">
    <property type="term" value="F:glycosyltransferase activity"/>
    <property type="evidence" value="ECO:0007669"/>
    <property type="project" value="UniProtKB-KW"/>
</dbReference>
<organism evidence="10 11">
    <name type="scientific">Arthrobacter cryoconiti</name>
    <dbReference type="NCBI Taxonomy" id="748907"/>
    <lineage>
        <taxon>Bacteria</taxon>
        <taxon>Bacillati</taxon>
        <taxon>Actinomycetota</taxon>
        <taxon>Actinomycetes</taxon>
        <taxon>Micrococcales</taxon>
        <taxon>Micrococcaceae</taxon>
        <taxon>Arthrobacter</taxon>
    </lineage>
</organism>
<feature type="transmembrane region" description="Helical" evidence="8">
    <location>
        <begin position="48"/>
        <end position="64"/>
    </location>
</feature>
<dbReference type="InterPro" id="IPR038731">
    <property type="entry name" value="RgtA/B/C-like"/>
</dbReference>
<feature type="transmembrane region" description="Helical" evidence="8">
    <location>
        <begin position="258"/>
        <end position="279"/>
    </location>
</feature>
<accession>A0ABV8R633</accession>
<comment type="subcellular location">
    <subcellularLocation>
        <location evidence="1">Cell membrane</location>
        <topology evidence="1">Multi-pass membrane protein</topology>
    </subcellularLocation>
</comment>
<keyword evidence="3 10" id="KW-0328">Glycosyltransferase</keyword>
<evidence type="ECO:0000256" key="6">
    <source>
        <dbReference type="ARBA" id="ARBA00022989"/>
    </source>
</evidence>
<sequence>MLAPYYFLVHYVYSAIPNDFGLRLLSIVAATAAVAFLAMIALRWWGPAPAFVAGMLLALNPLFFQMAATARPYALATMFVAMSGYFLVKAISPGPHVYAWIGYGIALSGAGLMHLMALLAIGSTSVLVIGINKTKVLTWLCTTLIGTLFIAPIAVAAFSQRGQVSWIPVPNYRTIIGSLASLIVFTKDGRLTWFEALALALVSIVLAGGVLLLFIKFNGAMRRQEMKRFSFTLTLFVFPWLVLTGESLLAAPFLRTTYLLPSILGLSLALAAVAHYSFTDTGPNKTAHSMTSARPRKLRQWPAVGLAVATATIFVLSAATTATALRASWWVDDFPALAAALSSKLSVGDSVIFLQHYSETGVNAGIAYATHDASFGKTLQENLIAGTQPVIEFRTIVSIDPLLTVESTAPSSSSPMYVIYTRGGFGPVEIHELAALKINCSEVPVAGSSQSFGLLRLDSGRCTKEE</sequence>